<dbReference type="PANTHER" id="PTHR47706">
    <property type="entry name" value="NMRA-LIKE FAMILY PROTEIN"/>
    <property type="match status" value="1"/>
</dbReference>
<comment type="similarity">
    <text evidence="1">Belongs to the NmrA-type oxidoreductase family. Isoflavone reductase subfamily.</text>
</comment>
<dbReference type="AlphaFoldDB" id="A0A9Q9AKJ7"/>
<gene>
    <name evidence="5" type="ORF">Slin15195_G029630</name>
</gene>
<dbReference type="PANTHER" id="PTHR47706:SF4">
    <property type="entry name" value="NMRA-LIKE DOMAIN-CONTAINING PROTEIN"/>
    <property type="match status" value="1"/>
</dbReference>
<keyword evidence="6" id="KW-1185">Reference proteome</keyword>
<evidence type="ECO:0000256" key="4">
    <source>
        <dbReference type="SAM" id="MobiDB-lite"/>
    </source>
</evidence>
<evidence type="ECO:0000256" key="2">
    <source>
        <dbReference type="ARBA" id="ARBA00022857"/>
    </source>
</evidence>
<dbReference type="Gene3D" id="3.40.50.720">
    <property type="entry name" value="NAD(P)-binding Rossmann-like Domain"/>
    <property type="match status" value="1"/>
</dbReference>
<reference evidence="5" key="1">
    <citation type="submission" date="2022-06" db="EMBL/GenBank/DDBJ databases">
        <title>Complete genome sequences of two strains of the flax pathogen Septoria linicola.</title>
        <authorList>
            <person name="Lapalu N."/>
            <person name="Simon A."/>
            <person name="Demenou B."/>
            <person name="Paumier D."/>
            <person name="Guillot M.-P."/>
            <person name="Gout L."/>
            <person name="Valade R."/>
        </authorList>
    </citation>
    <scope>NUCLEOTIDE SEQUENCE</scope>
    <source>
        <strain evidence="5">SE15195</strain>
    </source>
</reference>
<keyword evidence="2" id="KW-0521">NADP</keyword>
<dbReference type="Proteomes" id="UP001056384">
    <property type="component" value="Chromosome 2"/>
</dbReference>
<accession>A0A9Q9AKJ7</accession>
<evidence type="ECO:0000313" key="6">
    <source>
        <dbReference type="Proteomes" id="UP001056384"/>
    </source>
</evidence>
<dbReference type="OrthoDB" id="10000533at2759"/>
<dbReference type="GO" id="GO:0016491">
    <property type="term" value="F:oxidoreductase activity"/>
    <property type="evidence" value="ECO:0007669"/>
    <property type="project" value="UniProtKB-KW"/>
</dbReference>
<dbReference type="EMBL" id="CP099419">
    <property type="protein sequence ID" value="USW49644.1"/>
    <property type="molecule type" value="Genomic_DNA"/>
</dbReference>
<evidence type="ECO:0000256" key="3">
    <source>
        <dbReference type="ARBA" id="ARBA00023002"/>
    </source>
</evidence>
<dbReference type="Gene3D" id="3.90.25.10">
    <property type="entry name" value="UDP-galactose 4-epimerase, domain 1"/>
    <property type="match status" value="1"/>
</dbReference>
<dbReference type="InterPro" id="IPR051609">
    <property type="entry name" value="NmrA/Isoflavone_reductase-like"/>
</dbReference>
<feature type="region of interest" description="Disordered" evidence="4">
    <location>
        <begin position="1"/>
        <end position="20"/>
    </location>
</feature>
<dbReference type="InterPro" id="IPR036291">
    <property type="entry name" value="NAD(P)-bd_dom_sf"/>
</dbReference>
<keyword evidence="3" id="KW-0560">Oxidoreductase</keyword>
<sequence>MSILATGTPKGVTEVGSREGCKTDEEEALAGLRPWNFVINVKAGTADFAGDGKAEMVLTDMRDIARFVWEALSLEKWKPVMGMRGDVTNFQAIVAKLETVSGRKFLITQNSIDALEQEAKEDPSKTFYDQARVAVAKGWAMVGTTRILLFRTWRR</sequence>
<organism evidence="5 6">
    <name type="scientific">Septoria linicola</name>
    <dbReference type="NCBI Taxonomy" id="215465"/>
    <lineage>
        <taxon>Eukaryota</taxon>
        <taxon>Fungi</taxon>
        <taxon>Dikarya</taxon>
        <taxon>Ascomycota</taxon>
        <taxon>Pezizomycotina</taxon>
        <taxon>Dothideomycetes</taxon>
        <taxon>Dothideomycetidae</taxon>
        <taxon>Mycosphaerellales</taxon>
        <taxon>Mycosphaerellaceae</taxon>
        <taxon>Septoria</taxon>
    </lineage>
</organism>
<evidence type="ECO:0000313" key="5">
    <source>
        <dbReference type="EMBL" id="USW49644.1"/>
    </source>
</evidence>
<protein>
    <submittedName>
        <fullName evidence="5">NAD(P)-binding domain superfamily</fullName>
    </submittedName>
</protein>
<name>A0A9Q9AKJ7_9PEZI</name>
<evidence type="ECO:0000256" key="1">
    <source>
        <dbReference type="ARBA" id="ARBA00005725"/>
    </source>
</evidence>
<proteinExistence type="inferred from homology"/>
<dbReference type="SUPFAM" id="SSF51735">
    <property type="entry name" value="NAD(P)-binding Rossmann-fold domains"/>
    <property type="match status" value="1"/>
</dbReference>